<gene>
    <name evidence="11" type="primary">MED16</name>
    <name evidence="15" type="ORF">TTEB3V08_LOCUS4928</name>
</gene>
<evidence type="ECO:0000256" key="4">
    <source>
        <dbReference type="ARBA" id="ARBA00022574"/>
    </source>
</evidence>
<evidence type="ECO:0000256" key="8">
    <source>
        <dbReference type="ARBA" id="ARBA00023163"/>
    </source>
</evidence>
<feature type="compositionally biased region" description="Polar residues" evidence="12">
    <location>
        <begin position="1004"/>
        <end position="1016"/>
    </location>
</feature>
<keyword evidence="5" id="KW-0677">Repeat</keyword>
<dbReference type="Pfam" id="PF11635">
    <property type="entry name" value="Med16_N"/>
    <property type="match status" value="1"/>
</dbReference>
<keyword evidence="9 11" id="KW-0539">Nucleus</keyword>
<keyword evidence="8 11" id="KW-0804">Transcription</keyword>
<evidence type="ECO:0000256" key="10">
    <source>
        <dbReference type="ARBA" id="ARBA00032015"/>
    </source>
</evidence>
<feature type="region of interest" description="Disordered" evidence="12">
    <location>
        <begin position="995"/>
        <end position="1016"/>
    </location>
</feature>
<dbReference type="GO" id="GO:0045893">
    <property type="term" value="P:positive regulation of DNA-templated transcription"/>
    <property type="evidence" value="ECO:0007669"/>
    <property type="project" value="TreeGrafter"/>
</dbReference>
<comment type="similarity">
    <text evidence="2 11">Belongs to the Mediator complex subunit 16 family.</text>
</comment>
<accession>A0A7R9NUH7</accession>
<comment type="subcellular location">
    <subcellularLocation>
        <location evidence="1 11">Nucleus</location>
    </subcellularLocation>
</comment>
<dbReference type="PANTHER" id="PTHR13224:SF6">
    <property type="entry name" value="MEDIATOR OF RNA POLYMERASE II TRANSCRIPTION SUBUNIT 16"/>
    <property type="match status" value="1"/>
</dbReference>
<evidence type="ECO:0000259" key="14">
    <source>
        <dbReference type="Pfam" id="PF20718"/>
    </source>
</evidence>
<dbReference type="InterPro" id="IPR021665">
    <property type="entry name" value="Mediator_Med16_N"/>
</dbReference>
<dbReference type="EMBL" id="OE001479">
    <property type="protein sequence ID" value="CAD7456913.1"/>
    <property type="molecule type" value="Genomic_DNA"/>
</dbReference>
<dbReference type="Pfam" id="PF20718">
    <property type="entry name" value="Med16_bridge"/>
    <property type="match status" value="1"/>
</dbReference>
<comment type="function">
    <text evidence="11">Component of the Mediator complex, a coactivator involved in the regulated transcription of nearly all RNA polymerase II-dependent genes. Mediator functions as a bridge to convey information from gene-specific regulatory proteins to the basal RNA polymerase II transcription machinery. Mediator is recruited to promoters by direct interactions with regulatory proteins and serves as a scaffold for the assembly of a functional preinitiation complex with RNA polymerase II and the general transcription factors.</text>
</comment>
<sequence length="1410" mass="158153">MTKKLMLSSFSQWPGLRLAGISGLRSPSGAVSNYGEGAGEGKEIVDLWKEVVGEGRHYHTCIACTDKKQECLDISHNHHRVFPKPEVILIWITGRLYSFLPTQLGNDTIRSFVFGLTSFTVTKEPLLPSGVMAGDSKLKFLSRPHSPMSTLSRAFSRCFMETQSAPSMAARKAAWLTMFSRSAPVKPVVPRAKSSTFMFLLVTLPKYRSRISLRPVSHSSGALSHQYFIKLRACSVEERHPSLTGNCASQNLLEGHTLCSVSSQNVVAFTSITELEDISGKTWGSHVYIADLNSPWNTHKIASKRAAVTVLEWDLPGEKLLLADASGNVQIWTFKDHVLNDWQCLGTTTFAGEHILAGAFFHNGRKISLVSEKKDNVLYNEKFSHLRFAPSVRHFGNRPTVGCIVISTTSMIGVVVLSIEGLGPAQLITTSDSLATTRQRQTFVSDTEFGVGRHLVQLKFVVREDADSLVVAANGDSGCLVEIWELREKPLPIHKLFQPKPHVSQLEMKTVLWQHQSHFIAQSPVVCVTTSKISITTTMPPPCYVMVALADGTIHGLYRDALKQREVPLKCMEVLNKVYFVLIVTYAAETWTVNVRKSRKMEVMGIKSVRSMLSFMRRKRSRNEVVWERVGVQRVYEIARQMVWTCNEDVKGINPKETYVDNISSTSLNLSWRQEEPPAVKQHKLSPRISHLDMSWLGSVLLAIDTQGQLYLYRLLPVAEPVCVVGGPLTVPYACTLLEYCLVTGLDCWDLLVSLRPSMMDSVSERFIDSFNRQLPAVQQFYYIQFLSIRTLLYRCGEIIGILLTINNQSRANDLTSLMMLHSVATAFKSLLRPSDMSSHDKGPAESLAAVMSESPTDVDKVLFHLEAKEFTVEPSTLQSLQQLIQWVADLALNLLSRLPEQRQAGKSSAYDLLRDYKAINTLRELLVIIRIWGLLRQSCLPVFVRSAENLDVFALLFKLLSRLVQTPEPDENLLERIAPLTLRKRETHRISVVSKEHSKESSFNDQPNYTTKTSFVQPKDAPVSYKAVQILKGLHSDSDKDLSVSMQSISIQPGERTGKSTFEIDFDKDTPSTENSSSASIPTVILNNQYKGSKEVGVELARKVPKENAKKISITESESSVDAQPINVTNRVNTFSSPPIETVTSQAALPNIKTKPQVILREKPVLSVDVSRQTSNVYDPDQPKSPREIFFSDLIRQAEGKERELKEQGFDINRRSYCLDNAASKRAKDNRKSVPFFMYHDTQKITEISSESPVDNSFAKQENAPGVLDTKMSIMREDSKLRIVAESPKIPTSPTRVVAGKIPSTRENRNSQGEYFIANVERTKSETSELHLFIGQTNETLESKPYEWKFLSEDNIVAGGIDKNINNSKVLEARQSEEFIRNEQYIQMSHKPSNDASKDDSVFLDCNDD</sequence>
<dbReference type="GO" id="GO:0016592">
    <property type="term" value="C:mediator complex"/>
    <property type="evidence" value="ECO:0007669"/>
    <property type="project" value="InterPro"/>
</dbReference>
<evidence type="ECO:0000256" key="11">
    <source>
        <dbReference type="RuleBase" id="RU364149"/>
    </source>
</evidence>
<feature type="domain" description="Mediator of RNA polymerase II transcription subunit 16 central helical bridge" evidence="14">
    <location>
        <begin position="737"/>
        <end position="933"/>
    </location>
</feature>
<feature type="region of interest" description="Disordered" evidence="12">
    <location>
        <begin position="1053"/>
        <end position="1080"/>
    </location>
</feature>
<organism evidence="15">
    <name type="scientific">Timema tahoe</name>
    <dbReference type="NCBI Taxonomy" id="61484"/>
    <lineage>
        <taxon>Eukaryota</taxon>
        <taxon>Metazoa</taxon>
        <taxon>Ecdysozoa</taxon>
        <taxon>Arthropoda</taxon>
        <taxon>Hexapoda</taxon>
        <taxon>Insecta</taxon>
        <taxon>Pterygota</taxon>
        <taxon>Neoptera</taxon>
        <taxon>Polyneoptera</taxon>
        <taxon>Phasmatodea</taxon>
        <taxon>Timematodea</taxon>
        <taxon>Timematoidea</taxon>
        <taxon>Timematidae</taxon>
        <taxon>Timema</taxon>
    </lineage>
</organism>
<keyword evidence="4" id="KW-0853">WD repeat</keyword>
<feature type="domain" description="Mediator complex subunit Med16 N-terminal" evidence="13">
    <location>
        <begin position="349"/>
        <end position="413"/>
    </location>
</feature>
<comment type="subunit">
    <text evidence="11">Component of the Mediator complex.</text>
</comment>
<keyword evidence="7 11" id="KW-0010">Activator</keyword>
<dbReference type="InterPro" id="IPR048338">
    <property type="entry name" value="Mediator_Med16"/>
</dbReference>
<reference evidence="15" key="1">
    <citation type="submission" date="2020-11" db="EMBL/GenBank/DDBJ databases">
        <authorList>
            <person name="Tran Van P."/>
        </authorList>
    </citation>
    <scope>NUCLEOTIDE SEQUENCE</scope>
</reference>
<evidence type="ECO:0000256" key="1">
    <source>
        <dbReference type="ARBA" id="ARBA00004123"/>
    </source>
</evidence>
<feature type="compositionally biased region" description="Basic and acidic residues" evidence="12">
    <location>
        <begin position="1393"/>
        <end position="1402"/>
    </location>
</feature>
<evidence type="ECO:0000256" key="9">
    <source>
        <dbReference type="ARBA" id="ARBA00023242"/>
    </source>
</evidence>
<name>A0A7R9NUH7_9NEOP</name>
<evidence type="ECO:0000256" key="5">
    <source>
        <dbReference type="ARBA" id="ARBA00022737"/>
    </source>
</evidence>
<keyword evidence="6 11" id="KW-0805">Transcription regulation</keyword>
<protein>
    <recommendedName>
        <fullName evidence="3 11">Mediator of RNA polymerase II transcription subunit 16</fullName>
    </recommendedName>
    <alternativeName>
        <fullName evidence="10 11">Mediator complex subunit 16</fullName>
    </alternativeName>
</protein>
<evidence type="ECO:0000259" key="13">
    <source>
        <dbReference type="Pfam" id="PF11635"/>
    </source>
</evidence>
<evidence type="ECO:0000313" key="15">
    <source>
        <dbReference type="EMBL" id="CAD7456913.1"/>
    </source>
</evidence>
<evidence type="ECO:0000256" key="6">
    <source>
        <dbReference type="ARBA" id="ARBA00023015"/>
    </source>
</evidence>
<proteinExistence type="inferred from homology"/>
<evidence type="ECO:0000256" key="7">
    <source>
        <dbReference type="ARBA" id="ARBA00023159"/>
    </source>
</evidence>
<dbReference type="InterPro" id="IPR036322">
    <property type="entry name" value="WD40_repeat_dom_sf"/>
</dbReference>
<evidence type="ECO:0000256" key="3">
    <source>
        <dbReference type="ARBA" id="ARBA00019614"/>
    </source>
</evidence>
<dbReference type="InterPro" id="IPR048616">
    <property type="entry name" value="MED16_bridge"/>
</dbReference>
<evidence type="ECO:0000256" key="2">
    <source>
        <dbReference type="ARBA" id="ARBA00006543"/>
    </source>
</evidence>
<dbReference type="SUPFAM" id="SSF50978">
    <property type="entry name" value="WD40 repeat-like"/>
    <property type="match status" value="1"/>
</dbReference>
<dbReference type="PANTHER" id="PTHR13224">
    <property type="entry name" value="THYROID HORMONE RECEPTOR-ASSOCIATED PROTEIN-RELATED"/>
    <property type="match status" value="1"/>
</dbReference>
<evidence type="ECO:0000256" key="12">
    <source>
        <dbReference type="SAM" id="MobiDB-lite"/>
    </source>
</evidence>
<feature type="region of interest" description="Disordered" evidence="12">
    <location>
        <begin position="1388"/>
        <end position="1410"/>
    </location>
</feature>